<dbReference type="NCBIfam" id="TIGR01484">
    <property type="entry name" value="HAD-SF-IIB"/>
    <property type="match status" value="1"/>
</dbReference>
<reference evidence="1 2" key="1">
    <citation type="journal article" date="2018" name="J. Microbiol.">
        <title>Salicibibacter kimchii gen. nov., sp. nov., a moderately halophilic and alkalitolerant bacterium in the family Bacillaceae, isolated from kimchi.</title>
        <authorList>
            <person name="Jang J.Y."/>
            <person name="Oh Y.J."/>
            <person name="Lim S.K."/>
            <person name="Park H.K."/>
            <person name="Lee C."/>
            <person name="Kim J.Y."/>
            <person name="Lee M.A."/>
            <person name="Choi H.J."/>
        </authorList>
    </citation>
    <scope>NUCLEOTIDE SEQUENCE [LARGE SCALE GENOMIC DNA]</scope>
    <source>
        <strain evidence="1 2">NKC1-1</strain>
    </source>
</reference>
<protein>
    <submittedName>
        <fullName evidence="1">Cof-type HAD-IIB family hydrolase</fullName>
    </submittedName>
</protein>
<dbReference type="Gene3D" id="3.30.1240.10">
    <property type="match status" value="1"/>
</dbReference>
<dbReference type="Proteomes" id="UP000252100">
    <property type="component" value="Chromosome"/>
</dbReference>
<dbReference type="CDD" id="cd07517">
    <property type="entry name" value="HAD_HPP"/>
    <property type="match status" value="1"/>
</dbReference>
<organism evidence="1 2">
    <name type="scientific">Salicibibacter kimchii</name>
    <dbReference type="NCBI Taxonomy" id="2099786"/>
    <lineage>
        <taxon>Bacteria</taxon>
        <taxon>Bacillati</taxon>
        <taxon>Bacillota</taxon>
        <taxon>Bacilli</taxon>
        <taxon>Bacillales</taxon>
        <taxon>Bacillaceae</taxon>
        <taxon>Salicibibacter</taxon>
    </lineage>
</organism>
<dbReference type="AlphaFoldDB" id="A0A345BX45"/>
<sequence length="256" mass="28580">MTKKMVFFDIDGTLYDDSKKVPATAKKAIRALKERGHEVAIATGRAPFMFEQLRKELEIDTFVSFNGSYVVVNGEVVLARSLQRQALENLHEEAMKKQYMMVFMDHKSALTDVKDNPRIAQCLGELKMPYPPISINPLQGDIYQALLFTAEHEDFPYDQYQDFSFVRWHELSVDVLPDAGSKAKGVQKVADMLHIDRKDTYAFGDALNDIEMLEHVGTGIAMGNGLKEAKAAADFTTTAVDDDGIANGLKKLGLVL</sequence>
<dbReference type="GO" id="GO:0000287">
    <property type="term" value="F:magnesium ion binding"/>
    <property type="evidence" value="ECO:0007669"/>
    <property type="project" value="TreeGrafter"/>
</dbReference>
<dbReference type="Pfam" id="PF08282">
    <property type="entry name" value="Hydrolase_3"/>
    <property type="match status" value="1"/>
</dbReference>
<dbReference type="PROSITE" id="PS01229">
    <property type="entry name" value="COF_2"/>
    <property type="match status" value="1"/>
</dbReference>
<dbReference type="SUPFAM" id="SSF56784">
    <property type="entry name" value="HAD-like"/>
    <property type="match status" value="1"/>
</dbReference>
<name>A0A345BX45_9BACI</name>
<dbReference type="InterPro" id="IPR000150">
    <property type="entry name" value="Cof"/>
</dbReference>
<accession>A0A345BX45</accession>
<dbReference type="RefSeq" id="WP_114371572.1">
    <property type="nucleotide sequence ID" value="NZ_CP031092.1"/>
</dbReference>
<dbReference type="InterPro" id="IPR036412">
    <property type="entry name" value="HAD-like_sf"/>
</dbReference>
<keyword evidence="1" id="KW-0378">Hydrolase</keyword>
<dbReference type="KEGG" id="rue:DT065_05490"/>
<gene>
    <name evidence="1" type="ORF">DT065_05490</name>
</gene>
<dbReference type="SFLD" id="SFLDG01140">
    <property type="entry name" value="C2.B:_Phosphomannomutase_and_P"/>
    <property type="match status" value="1"/>
</dbReference>
<dbReference type="InterPro" id="IPR006379">
    <property type="entry name" value="HAD-SF_hydro_IIB"/>
</dbReference>
<dbReference type="NCBIfam" id="TIGR00099">
    <property type="entry name" value="Cof-subfamily"/>
    <property type="match status" value="1"/>
</dbReference>
<dbReference type="PANTHER" id="PTHR10000:SF25">
    <property type="entry name" value="PHOSPHATASE YKRA-RELATED"/>
    <property type="match status" value="1"/>
</dbReference>
<dbReference type="EMBL" id="CP031092">
    <property type="protein sequence ID" value="AXF55526.1"/>
    <property type="molecule type" value="Genomic_DNA"/>
</dbReference>
<evidence type="ECO:0000313" key="1">
    <source>
        <dbReference type="EMBL" id="AXF55526.1"/>
    </source>
</evidence>
<dbReference type="OrthoDB" id="9810101at2"/>
<keyword evidence="2" id="KW-1185">Reference proteome</keyword>
<dbReference type="PANTHER" id="PTHR10000">
    <property type="entry name" value="PHOSPHOSERINE PHOSPHATASE"/>
    <property type="match status" value="1"/>
</dbReference>
<proteinExistence type="predicted"/>
<dbReference type="SFLD" id="SFLDS00003">
    <property type="entry name" value="Haloacid_Dehalogenase"/>
    <property type="match status" value="1"/>
</dbReference>
<dbReference type="GO" id="GO:0016791">
    <property type="term" value="F:phosphatase activity"/>
    <property type="evidence" value="ECO:0007669"/>
    <property type="project" value="TreeGrafter"/>
</dbReference>
<dbReference type="SFLD" id="SFLDG01144">
    <property type="entry name" value="C2.B.4:_PGP_Like"/>
    <property type="match status" value="1"/>
</dbReference>
<dbReference type="Gene3D" id="3.40.50.1000">
    <property type="entry name" value="HAD superfamily/HAD-like"/>
    <property type="match status" value="1"/>
</dbReference>
<evidence type="ECO:0000313" key="2">
    <source>
        <dbReference type="Proteomes" id="UP000252100"/>
    </source>
</evidence>
<dbReference type="GO" id="GO:0005829">
    <property type="term" value="C:cytosol"/>
    <property type="evidence" value="ECO:0007669"/>
    <property type="project" value="TreeGrafter"/>
</dbReference>
<dbReference type="InterPro" id="IPR023214">
    <property type="entry name" value="HAD_sf"/>
</dbReference>